<dbReference type="InterPro" id="IPR053925">
    <property type="entry name" value="RecX_HTH_3rd"/>
</dbReference>
<reference evidence="9 10" key="1">
    <citation type="submission" date="2017-02" db="EMBL/GenBank/DDBJ databases">
        <authorList>
            <person name="Peterson S.W."/>
        </authorList>
    </citation>
    <scope>NUCLEOTIDE SEQUENCE [LARGE SCALE GENOMIC DNA]</scope>
    <source>
        <strain evidence="9 10">DSM 25262</strain>
    </source>
</reference>
<dbReference type="InterPro" id="IPR003783">
    <property type="entry name" value="Regulatory_RecX"/>
</dbReference>
<evidence type="ECO:0000259" key="6">
    <source>
        <dbReference type="Pfam" id="PF02631"/>
    </source>
</evidence>
<dbReference type="InterPro" id="IPR053926">
    <property type="entry name" value="RecX_HTH_1st"/>
</dbReference>
<keyword evidence="10" id="KW-1185">Reference proteome</keyword>
<protein>
    <recommendedName>
        <fullName evidence="3 5">Regulatory protein RecX</fullName>
    </recommendedName>
</protein>
<dbReference type="STRING" id="688867.SAMN05660236_3353"/>
<name>A0A1T5LKY5_9BACT</name>
<dbReference type="PANTHER" id="PTHR33602:SF1">
    <property type="entry name" value="REGULATORY PROTEIN RECX FAMILY PROTEIN"/>
    <property type="match status" value="1"/>
</dbReference>
<dbReference type="Pfam" id="PF21982">
    <property type="entry name" value="RecX_HTH1"/>
    <property type="match status" value="1"/>
</dbReference>
<dbReference type="PANTHER" id="PTHR33602">
    <property type="entry name" value="REGULATORY PROTEIN RECX FAMILY PROTEIN"/>
    <property type="match status" value="1"/>
</dbReference>
<accession>A0A1T5LKY5</accession>
<evidence type="ECO:0000313" key="9">
    <source>
        <dbReference type="EMBL" id="SKC76148.1"/>
    </source>
</evidence>
<dbReference type="EMBL" id="FUZU01000002">
    <property type="protein sequence ID" value="SKC76148.1"/>
    <property type="molecule type" value="Genomic_DNA"/>
</dbReference>
<evidence type="ECO:0000256" key="4">
    <source>
        <dbReference type="ARBA" id="ARBA00022490"/>
    </source>
</evidence>
<evidence type="ECO:0000256" key="3">
    <source>
        <dbReference type="ARBA" id="ARBA00018111"/>
    </source>
</evidence>
<dbReference type="InterPro" id="IPR053924">
    <property type="entry name" value="RecX_HTH_2nd"/>
</dbReference>
<keyword evidence="4 5" id="KW-0963">Cytoplasm</keyword>
<evidence type="ECO:0000256" key="1">
    <source>
        <dbReference type="ARBA" id="ARBA00004496"/>
    </source>
</evidence>
<dbReference type="GO" id="GO:0005737">
    <property type="term" value="C:cytoplasm"/>
    <property type="evidence" value="ECO:0007669"/>
    <property type="project" value="UniProtKB-SubCell"/>
</dbReference>
<feature type="domain" description="RecX first three-helical" evidence="8">
    <location>
        <begin position="11"/>
        <end position="47"/>
    </location>
</feature>
<dbReference type="RefSeq" id="WP_245840590.1">
    <property type="nucleotide sequence ID" value="NZ_FUZU01000002.1"/>
</dbReference>
<proteinExistence type="inferred from homology"/>
<dbReference type="AlphaFoldDB" id="A0A1T5LKY5"/>
<evidence type="ECO:0000259" key="8">
    <source>
        <dbReference type="Pfam" id="PF21982"/>
    </source>
</evidence>
<feature type="domain" description="RecX second three-helical" evidence="6">
    <location>
        <begin position="57"/>
        <end position="95"/>
    </location>
</feature>
<dbReference type="Pfam" id="PF02631">
    <property type="entry name" value="RecX_HTH2"/>
    <property type="match status" value="1"/>
</dbReference>
<gene>
    <name evidence="5" type="primary">recX</name>
    <name evidence="9" type="ORF">SAMN05660236_3353</name>
</gene>
<sequence>MQPKRLSPSEAKQKIYRYCAYQERSHKEVRDKLYEYGLYKSDVEDILSTLITDGFLNEERFAKAFAGGKFRMQHWGRLKIVNELEGKGLTKNCIKIGMKEIEDDAYIQTLREILQKKSRQLEEKNPFIKRDKVARYAIQKGFEPELVWTHVKELVKD</sequence>
<evidence type="ECO:0000256" key="5">
    <source>
        <dbReference type="HAMAP-Rule" id="MF_01114"/>
    </source>
</evidence>
<feature type="domain" description="RecX third three-helical" evidence="7">
    <location>
        <begin position="105"/>
        <end position="148"/>
    </location>
</feature>
<dbReference type="Proteomes" id="UP000190961">
    <property type="component" value="Unassembled WGS sequence"/>
</dbReference>
<comment type="function">
    <text evidence="5">Modulates RecA activity.</text>
</comment>
<dbReference type="GO" id="GO:0006282">
    <property type="term" value="P:regulation of DNA repair"/>
    <property type="evidence" value="ECO:0007669"/>
    <property type="project" value="UniProtKB-UniRule"/>
</dbReference>
<comment type="similarity">
    <text evidence="2 5">Belongs to the RecX family.</text>
</comment>
<evidence type="ECO:0000313" key="10">
    <source>
        <dbReference type="Proteomes" id="UP000190961"/>
    </source>
</evidence>
<dbReference type="Gene3D" id="1.10.10.10">
    <property type="entry name" value="Winged helix-like DNA-binding domain superfamily/Winged helix DNA-binding domain"/>
    <property type="match status" value="2"/>
</dbReference>
<dbReference type="HAMAP" id="MF_01114">
    <property type="entry name" value="RecX"/>
    <property type="match status" value="1"/>
</dbReference>
<evidence type="ECO:0000259" key="7">
    <source>
        <dbReference type="Pfam" id="PF21981"/>
    </source>
</evidence>
<organism evidence="9 10">
    <name type="scientific">Ohtaekwangia koreensis</name>
    <dbReference type="NCBI Taxonomy" id="688867"/>
    <lineage>
        <taxon>Bacteria</taxon>
        <taxon>Pseudomonadati</taxon>
        <taxon>Bacteroidota</taxon>
        <taxon>Cytophagia</taxon>
        <taxon>Cytophagales</taxon>
        <taxon>Fulvivirgaceae</taxon>
        <taxon>Ohtaekwangia</taxon>
    </lineage>
</organism>
<dbReference type="Pfam" id="PF21981">
    <property type="entry name" value="RecX_HTH3"/>
    <property type="match status" value="1"/>
</dbReference>
<evidence type="ECO:0000256" key="2">
    <source>
        <dbReference type="ARBA" id="ARBA00009695"/>
    </source>
</evidence>
<comment type="subcellular location">
    <subcellularLocation>
        <location evidence="1 5">Cytoplasm</location>
    </subcellularLocation>
</comment>
<dbReference type="InterPro" id="IPR036388">
    <property type="entry name" value="WH-like_DNA-bd_sf"/>
</dbReference>